<sequence>MEDGICNITASTPEDLPPAARLLLDRFQEERVFAFFAPMGAGKTTFIQSLCACLGVEDQVVSPTFSLVNEYSSPQGPVYHFDFYRLKNAEEALDIGTDEYLASGQYCFLEWSEIAEPILPPTYVKVEIRVDENNGDRHILAERFDARRNNSRNADPMAGKTGPASAVAQHRLKN</sequence>
<dbReference type="GO" id="GO:0005737">
    <property type="term" value="C:cytoplasm"/>
    <property type="evidence" value="ECO:0007669"/>
    <property type="project" value="UniProtKB-SubCell"/>
</dbReference>
<dbReference type="SUPFAM" id="SSF52540">
    <property type="entry name" value="P-loop containing nucleoside triphosphate hydrolases"/>
    <property type="match status" value="1"/>
</dbReference>
<gene>
    <name evidence="12" type="primary">tsaE</name>
    <name evidence="12" type="ORF">IAB08_09200</name>
</gene>
<reference evidence="12" key="2">
    <citation type="journal article" date="2021" name="PeerJ">
        <title>Extensive microbial diversity within the chicken gut microbiome revealed by metagenomics and culture.</title>
        <authorList>
            <person name="Gilroy R."/>
            <person name="Ravi A."/>
            <person name="Getino M."/>
            <person name="Pursley I."/>
            <person name="Horton D.L."/>
            <person name="Alikhan N.F."/>
            <person name="Baker D."/>
            <person name="Gharbi K."/>
            <person name="Hall N."/>
            <person name="Watson M."/>
            <person name="Adriaenssens E.M."/>
            <person name="Foster-Nyarko E."/>
            <person name="Jarju S."/>
            <person name="Secka A."/>
            <person name="Antonio M."/>
            <person name="Oren A."/>
            <person name="Chaudhuri R.R."/>
            <person name="La Ragione R."/>
            <person name="Hildebrand F."/>
            <person name="Pallen M.J."/>
        </authorList>
    </citation>
    <scope>NUCLEOTIDE SEQUENCE</scope>
    <source>
        <strain evidence="12">2889</strain>
    </source>
</reference>
<dbReference type="GO" id="GO:0005524">
    <property type="term" value="F:ATP binding"/>
    <property type="evidence" value="ECO:0007669"/>
    <property type="project" value="UniProtKB-KW"/>
</dbReference>
<dbReference type="GO" id="GO:0002949">
    <property type="term" value="P:tRNA threonylcarbamoyladenosine modification"/>
    <property type="evidence" value="ECO:0007669"/>
    <property type="project" value="InterPro"/>
</dbReference>
<evidence type="ECO:0000256" key="7">
    <source>
        <dbReference type="ARBA" id="ARBA00022741"/>
    </source>
</evidence>
<name>A0A9D9DT33_9BACT</name>
<evidence type="ECO:0000256" key="9">
    <source>
        <dbReference type="ARBA" id="ARBA00022842"/>
    </source>
</evidence>
<keyword evidence="6" id="KW-0479">Metal-binding</keyword>
<dbReference type="InterPro" id="IPR027417">
    <property type="entry name" value="P-loop_NTPase"/>
</dbReference>
<keyword evidence="8" id="KW-0067">ATP-binding</keyword>
<dbReference type="PANTHER" id="PTHR33540:SF2">
    <property type="entry name" value="TRNA THREONYLCARBAMOYLADENOSINE BIOSYNTHESIS PROTEIN TSAE"/>
    <property type="match status" value="1"/>
</dbReference>
<dbReference type="Pfam" id="PF02367">
    <property type="entry name" value="TsaE"/>
    <property type="match status" value="1"/>
</dbReference>
<evidence type="ECO:0000256" key="6">
    <source>
        <dbReference type="ARBA" id="ARBA00022723"/>
    </source>
</evidence>
<evidence type="ECO:0000256" key="10">
    <source>
        <dbReference type="ARBA" id="ARBA00032441"/>
    </source>
</evidence>
<evidence type="ECO:0000256" key="4">
    <source>
        <dbReference type="ARBA" id="ARBA00022490"/>
    </source>
</evidence>
<dbReference type="EMBL" id="JADIMZ010000138">
    <property type="protein sequence ID" value="MBO8433449.1"/>
    <property type="molecule type" value="Genomic_DNA"/>
</dbReference>
<dbReference type="NCBIfam" id="TIGR00150">
    <property type="entry name" value="T6A_YjeE"/>
    <property type="match status" value="1"/>
</dbReference>
<accession>A0A9D9DT33</accession>
<evidence type="ECO:0000313" key="13">
    <source>
        <dbReference type="Proteomes" id="UP000823612"/>
    </source>
</evidence>
<evidence type="ECO:0000256" key="3">
    <source>
        <dbReference type="ARBA" id="ARBA00019010"/>
    </source>
</evidence>
<proteinExistence type="inferred from homology"/>
<evidence type="ECO:0000313" key="12">
    <source>
        <dbReference type="EMBL" id="MBO8433449.1"/>
    </source>
</evidence>
<evidence type="ECO:0000256" key="2">
    <source>
        <dbReference type="ARBA" id="ARBA00007599"/>
    </source>
</evidence>
<dbReference type="InterPro" id="IPR003442">
    <property type="entry name" value="T6A_TsaE"/>
</dbReference>
<keyword evidence="7" id="KW-0547">Nucleotide-binding</keyword>
<organism evidence="12 13">
    <name type="scientific">Candidatus Pullibacteroides excrementavium</name>
    <dbReference type="NCBI Taxonomy" id="2840905"/>
    <lineage>
        <taxon>Bacteria</taxon>
        <taxon>Pseudomonadati</taxon>
        <taxon>Bacteroidota</taxon>
        <taxon>Bacteroidia</taxon>
        <taxon>Bacteroidales</taxon>
        <taxon>Candidatus Pullibacteroides</taxon>
    </lineage>
</organism>
<dbReference type="Proteomes" id="UP000823612">
    <property type="component" value="Unassembled WGS sequence"/>
</dbReference>
<keyword evidence="4" id="KW-0963">Cytoplasm</keyword>
<keyword evidence="9" id="KW-0460">Magnesium</keyword>
<comment type="similarity">
    <text evidence="2">Belongs to the TsaE family.</text>
</comment>
<evidence type="ECO:0000256" key="11">
    <source>
        <dbReference type="SAM" id="MobiDB-lite"/>
    </source>
</evidence>
<dbReference type="PANTHER" id="PTHR33540">
    <property type="entry name" value="TRNA THREONYLCARBAMOYLADENOSINE BIOSYNTHESIS PROTEIN TSAE"/>
    <property type="match status" value="1"/>
</dbReference>
<dbReference type="GO" id="GO:0046872">
    <property type="term" value="F:metal ion binding"/>
    <property type="evidence" value="ECO:0007669"/>
    <property type="project" value="UniProtKB-KW"/>
</dbReference>
<evidence type="ECO:0000256" key="1">
    <source>
        <dbReference type="ARBA" id="ARBA00004496"/>
    </source>
</evidence>
<dbReference type="Gene3D" id="3.40.50.300">
    <property type="entry name" value="P-loop containing nucleotide triphosphate hydrolases"/>
    <property type="match status" value="1"/>
</dbReference>
<keyword evidence="5" id="KW-0819">tRNA processing</keyword>
<comment type="caution">
    <text evidence="12">The sequence shown here is derived from an EMBL/GenBank/DDBJ whole genome shotgun (WGS) entry which is preliminary data.</text>
</comment>
<feature type="region of interest" description="Disordered" evidence="11">
    <location>
        <begin position="150"/>
        <end position="174"/>
    </location>
</feature>
<evidence type="ECO:0000256" key="5">
    <source>
        <dbReference type="ARBA" id="ARBA00022694"/>
    </source>
</evidence>
<comment type="subcellular location">
    <subcellularLocation>
        <location evidence="1">Cytoplasm</location>
    </subcellularLocation>
</comment>
<reference evidence="12" key="1">
    <citation type="submission" date="2020-10" db="EMBL/GenBank/DDBJ databases">
        <authorList>
            <person name="Gilroy R."/>
        </authorList>
    </citation>
    <scope>NUCLEOTIDE SEQUENCE</scope>
    <source>
        <strain evidence="12">2889</strain>
    </source>
</reference>
<evidence type="ECO:0000256" key="8">
    <source>
        <dbReference type="ARBA" id="ARBA00022840"/>
    </source>
</evidence>
<dbReference type="AlphaFoldDB" id="A0A9D9DT33"/>
<protein>
    <recommendedName>
        <fullName evidence="3">tRNA threonylcarbamoyladenosine biosynthesis protein TsaE</fullName>
    </recommendedName>
    <alternativeName>
        <fullName evidence="10">t(6)A37 threonylcarbamoyladenosine biosynthesis protein TsaE</fullName>
    </alternativeName>
</protein>